<name>A0ABY7EUH7_MYAAR</name>
<comment type="subcellular location">
    <subcellularLocation>
        <location evidence="1 6 7">Nucleus</location>
    </subcellularLocation>
</comment>
<feature type="compositionally biased region" description="Polar residues" evidence="8">
    <location>
        <begin position="45"/>
        <end position="56"/>
    </location>
</feature>
<evidence type="ECO:0000313" key="10">
    <source>
        <dbReference type="EMBL" id="WAR10856.1"/>
    </source>
</evidence>
<dbReference type="InterPro" id="IPR009057">
    <property type="entry name" value="Homeodomain-like_sf"/>
</dbReference>
<feature type="compositionally biased region" description="Low complexity" evidence="8">
    <location>
        <begin position="216"/>
        <end position="225"/>
    </location>
</feature>
<evidence type="ECO:0000256" key="7">
    <source>
        <dbReference type="RuleBase" id="RU000682"/>
    </source>
</evidence>
<keyword evidence="2" id="KW-0217">Developmental protein</keyword>
<proteinExistence type="predicted"/>
<feature type="region of interest" description="Disordered" evidence="8">
    <location>
        <begin position="30"/>
        <end position="56"/>
    </location>
</feature>
<dbReference type="EMBL" id="CP111018">
    <property type="protein sequence ID" value="WAR10856.1"/>
    <property type="molecule type" value="Genomic_DNA"/>
</dbReference>
<dbReference type="Gene3D" id="1.10.10.60">
    <property type="entry name" value="Homeodomain-like"/>
    <property type="match status" value="1"/>
</dbReference>
<evidence type="ECO:0000256" key="5">
    <source>
        <dbReference type="ARBA" id="ARBA00023242"/>
    </source>
</evidence>
<organism evidence="10 11">
    <name type="scientific">Mya arenaria</name>
    <name type="common">Soft-shell clam</name>
    <dbReference type="NCBI Taxonomy" id="6604"/>
    <lineage>
        <taxon>Eukaryota</taxon>
        <taxon>Metazoa</taxon>
        <taxon>Spiralia</taxon>
        <taxon>Lophotrochozoa</taxon>
        <taxon>Mollusca</taxon>
        <taxon>Bivalvia</taxon>
        <taxon>Autobranchia</taxon>
        <taxon>Heteroconchia</taxon>
        <taxon>Euheterodonta</taxon>
        <taxon>Imparidentia</taxon>
        <taxon>Neoheterodontei</taxon>
        <taxon>Myida</taxon>
        <taxon>Myoidea</taxon>
        <taxon>Myidae</taxon>
        <taxon>Mya</taxon>
    </lineage>
</organism>
<evidence type="ECO:0000256" key="2">
    <source>
        <dbReference type="ARBA" id="ARBA00022473"/>
    </source>
</evidence>
<sequence>MLDHKSSSESEVIMPRYLSLYNQTFPFSEHSTANHDTSSDHLQRTESTGSETPYSEQDYLKQSLQFPIPAEPQRQGAPLYPGAMMYGYPHLEAAKLPVSQSLSMKGAAPNVDITQRGVAYRPSPYEGTGNARKQRRERTTFSREQLDILEGMFNKTRYPDVFMREELAIKIQLSELRVQVWFKNRRAKCRNQLKGKKESSNTKSGSGSPKSKESSSRSPSPRSESPVPIVFQVPSSVSGTYDNSTYPTVWNTPALPASSYMYQSNGLPRPSNLPGGNMSNGFPQAYPSVPYYGQSDYPFSLQLPGMQQGQLNAAVSAFQNQYSSFQPTQIVTRMDENGGAEIKYEAL</sequence>
<evidence type="ECO:0000256" key="6">
    <source>
        <dbReference type="PROSITE-ProRule" id="PRU00108"/>
    </source>
</evidence>
<dbReference type="PANTHER" id="PTHR45793:SF5">
    <property type="entry name" value="HOMEOTIC PROTEIN OCELLILESS"/>
    <property type="match status" value="1"/>
</dbReference>
<keyword evidence="11" id="KW-1185">Reference proteome</keyword>
<protein>
    <submittedName>
        <fullName evidence="10">OTX1B-like protein</fullName>
    </submittedName>
</protein>
<dbReference type="Pfam" id="PF00046">
    <property type="entry name" value="Homeodomain"/>
    <property type="match status" value="1"/>
</dbReference>
<keyword evidence="5 6" id="KW-0539">Nucleus</keyword>
<dbReference type="Proteomes" id="UP001164746">
    <property type="component" value="Chromosome 7"/>
</dbReference>
<evidence type="ECO:0000313" key="11">
    <source>
        <dbReference type="Proteomes" id="UP001164746"/>
    </source>
</evidence>
<evidence type="ECO:0000256" key="3">
    <source>
        <dbReference type="ARBA" id="ARBA00023125"/>
    </source>
</evidence>
<feature type="DNA-binding region" description="Homeobox" evidence="6">
    <location>
        <begin position="134"/>
        <end position="193"/>
    </location>
</feature>
<dbReference type="CDD" id="cd00086">
    <property type="entry name" value="homeodomain"/>
    <property type="match status" value="1"/>
</dbReference>
<accession>A0ABY7EUH7</accession>
<evidence type="ECO:0000259" key="9">
    <source>
        <dbReference type="PROSITE" id="PS50071"/>
    </source>
</evidence>
<dbReference type="PROSITE" id="PS50071">
    <property type="entry name" value="HOMEOBOX_2"/>
    <property type="match status" value="1"/>
</dbReference>
<dbReference type="InterPro" id="IPR001356">
    <property type="entry name" value="HD"/>
</dbReference>
<dbReference type="PANTHER" id="PTHR45793">
    <property type="entry name" value="HOMEOBOX PROTEIN"/>
    <property type="match status" value="1"/>
</dbReference>
<feature type="region of interest" description="Disordered" evidence="8">
    <location>
        <begin position="190"/>
        <end position="228"/>
    </location>
</feature>
<dbReference type="SUPFAM" id="SSF46689">
    <property type="entry name" value="Homeodomain-like"/>
    <property type="match status" value="1"/>
</dbReference>
<dbReference type="InterPro" id="IPR017970">
    <property type="entry name" value="Homeobox_CS"/>
</dbReference>
<evidence type="ECO:0000256" key="1">
    <source>
        <dbReference type="ARBA" id="ARBA00004123"/>
    </source>
</evidence>
<evidence type="ECO:0000256" key="8">
    <source>
        <dbReference type="SAM" id="MobiDB-lite"/>
    </source>
</evidence>
<keyword evidence="4 6" id="KW-0371">Homeobox</keyword>
<dbReference type="PROSITE" id="PS00027">
    <property type="entry name" value="HOMEOBOX_1"/>
    <property type="match status" value="1"/>
</dbReference>
<evidence type="ECO:0000256" key="4">
    <source>
        <dbReference type="ARBA" id="ARBA00023155"/>
    </source>
</evidence>
<feature type="region of interest" description="Disordered" evidence="8">
    <location>
        <begin position="120"/>
        <end position="139"/>
    </location>
</feature>
<feature type="domain" description="Homeobox" evidence="9">
    <location>
        <begin position="132"/>
        <end position="192"/>
    </location>
</feature>
<gene>
    <name evidence="10" type="ORF">MAR_035932</name>
</gene>
<dbReference type="SMART" id="SM00389">
    <property type="entry name" value="HOX"/>
    <property type="match status" value="1"/>
</dbReference>
<reference evidence="10" key="1">
    <citation type="submission" date="2022-11" db="EMBL/GenBank/DDBJ databases">
        <title>Centuries of genome instability and evolution in soft-shell clam transmissible cancer (bioRxiv).</title>
        <authorList>
            <person name="Hart S.F.M."/>
            <person name="Yonemitsu M.A."/>
            <person name="Giersch R.M."/>
            <person name="Beal B.F."/>
            <person name="Arriagada G."/>
            <person name="Davis B.W."/>
            <person name="Ostrander E.A."/>
            <person name="Goff S.P."/>
            <person name="Metzger M.J."/>
        </authorList>
    </citation>
    <scope>NUCLEOTIDE SEQUENCE</scope>
    <source>
        <strain evidence="10">MELC-2E11</strain>
        <tissue evidence="10">Siphon/mantle</tissue>
    </source>
</reference>
<keyword evidence="3 6" id="KW-0238">DNA-binding</keyword>